<accession>A0A4R5CKN3</accession>
<dbReference type="GO" id="GO:0009055">
    <property type="term" value="F:electron transfer activity"/>
    <property type="evidence" value="ECO:0007669"/>
    <property type="project" value="TreeGrafter"/>
</dbReference>
<dbReference type="GO" id="GO:0046872">
    <property type="term" value="F:metal ion binding"/>
    <property type="evidence" value="ECO:0007669"/>
    <property type="project" value="UniProtKB-KW"/>
</dbReference>
<comment type="caution">
    <text evidence="6">The sequence shown here is derived from an EMBL/GenBank/DDBJ whole genome shotgun (WGS) entry which is preliminary data.</text>
</comment>
<comment type="cofactor">
    <cofactor evidence="5">
        <name>[2Fe-2S] cluster</name>
        <dbReference type="ChEBI" id="CHEBI:190135"/>
    </cofactor>
</comment>
<keyword evidence="7" id="KW-1185">Reference proteome</keyword>
<keyword evidence="4" id="KW-0411">Iron-sulfur</keyword>
<dbReference type="EMBL" id="SMFK01000001">
    <property type="protein sequence ID" value="TDD99180.1"/>
    <property type="molecule type" value="Genomic_DNA"/>
</dbReference>
<reference evidence="6 7" key="1">
    <citation type="submission" date="2019-03" db="EMBL/GenBank/DDBJ databases">
        <title>Flavobacterium AR-3-4 sp. nov. isolated from arctic soil.</title>
        <authorList>
            <person name="Chaudhary D.K."/>
        </authorList>
    </citation>
    <scope>NUCLEOTIDE SEQUENCE [LARGE SCALE GENOMIC DNA]</scope>
    <source>
        <strain evidence="6 7">AR-3-4</strain>
    </source>
</reference>
<organism evidence="6 7">
    <name type="scientific">Flavobacterium cellulosilyticum</name>
    <dbReference type="NCBI Taxonomy" id="2541731"/>
    <lineage>
        <taxon>Bacteria</taxon>
        <taxon>Pseudomonadati</taxon>
        <taxon>Bacteroidota</taxon>
        <taxon>Flavobacteriia</taxon>
        <taxon>Flavobacteriales</taxon>
        <taxon>Flavobacteriaceae</taxon>
        <taxon>Flavobacterium</taxon>
    </lineage>
</organism>
<dbReference type="GO" id="GO:0140647">
    <property type="term" value="P:P450-containing electron transport chain"/>
    <property type="evidence" value="ECO:0007669"/>
    <property type="project" value="InterPro"/>
</dbReference>
<keyword evidence="2" id="KW-0479">Metal-binding</keyword>
<protein>
    <submittedName>
        <fullName evidence="6">2Fe-2S iron-sulfur cluster binding domain-containing protein</fullName>
    </submittedName>
</protein>
<gene>
    <name evidence="6" type="ORF">E0F76_00180</name>
</gene>
<evidence type="ECO:0000256" key="3">
    <source>
        <dbReference type="ARBA" id="ARBA00023004"/>
    </source>
</evidence>
<dbReference type="OrthoDB" id="9799640at2"/>
<dbReference type="Gene3D" id="3.10.20.30">
    <property type="match status" value="1"/>
</dbReference>
<evidence type="ECO:0000256" key="4">
    <source>
        <dbReference type="ARBA" id="ARBA00023014"/>
    </source>
</evidence>
<dbReference type="RefSeq" id="WP_132000319.1">
    <property type="nucleotide sequence ID" value="NZ_SMFK01000001.1"/>
</dbReference>
<name>A0A4R5CKN3_9FLAO</name>
<dbReference type="InterPro" id="IPR012675">
    <property type="entry name" value="Beta-grasp_dom_sf"/>
</dbReference>
<dbReference type="Proteomes" id="UP000295479">
    <property type="component" value="Unassembled WGS sequence"/>
</dbReference>
<evidence type="ECO:0000313" key="7">
    <source>
        <dbReference type="Proteomes" id="UP000295479"/>
    </source>
</evidence>
<evidence type="ECO:0000256" key="5">
    <source>
        <dbReference type="ARBA" id="ARBA00034078"/>
    </source>
</evidence>
<dbReference type="PANTHER" id="PTHR23426">
    <property type="entry name" value="FERREDOXIN/ADRENODOXIN"/>
    <property type="match status" value="1"/>
</dbReference>
<keyword evidence="3" id="KW-0408">Iron</keyword>
<evidence type="ECO:0000256" key="1">
    <source>
        <dbReference type="ARBA" id="ARBA00022714"/>
    </source>
</evidence>
<keyword evidence="1" id="KW-0001">2Fe-2S</keyword>
<dbReference type="AlphaFoldDB" id="A0A4R5CKN3"/>
<dbReference type="PANTHER" id="PTHR23426:SF65">
    <property type="entry name" value="FERREDOXIN-2, MITOCHONDRIAL"/>
    <property type="match status" value="1"/>
</dbReference>
<dbReference type="GO" id="GO:0051537">
    <property type="term" value="F:2 iron, 2 sulfur cluster binding"/>
    <property type="evidence" value="ECO:0007669"/>
    <property type="project" value="UniProtKB-KW"/>
</dbReference>
<sequence length="110" mass="11837">MTQDITIKITDREGITHEVQAPTDMNMNVMELVSAYELAPAGTIGICGGMAMCASCQCYILNQVTLPEMSDDEEAMLSEAFNVKDNSRLGCQIYLTNALGGLEIALAPES</sequence>
<proteinExistence type="predicted"/>
<evidence type="ECO:0000313" key="6">
    <source>
        <dbReference type="EMBL" id="TDD99180.1"/>
    </source>
</evidence>
<evidence type="ECO:0000256" key="2">
    <source>
        <dbReference type="ARBA" id="ARBA00022723"/>
    </source>
</evidence>
<dbReference type="InterPro" id="IPR001055">
    <property type="entry name" value="Adrenodoxin-like"/>
</dbReference>
<dbReference type="SUPFAM" id="SSF54292">
    <property type="entry name" value="2Fe-2S ferredoxin-like"/>
    <property type="match status" value="1"/>
</dbReference>
<dbReference type="InterPro" id="IPR036010">
    <property type="entry name" value="2Fe-2S_ferredoxin-like_sf"/>
</dbReference>